<dbReference type="STRING" id="1611254.A0A2G5T8C3"/>
<keyword evidence="5" id="KW-1185">Reference proteome</keyword>
<dbReference type="GO" id="GO:0019825">
    <property type="term" value="F:oxygen binding"/>
    <property type="evidence" value="ECO:0007669"/>
    <property type="project" value="InterPro"/>
</dbReference>
<dbReference type="InterPro" id="IPR009050">
    <property type="entry name" value="Globin-like_sf"/>
</dbReference>
<dbReference type="OrthoDB" id="6344802at2759"/>
<accession>A0A2G5T8C3</accession>
<gene>
    <name evidence="4" type="primary">Cni-glb-25</name>
    <name evidence="4" type="synonym">Cnig_chr_V.g17199</name>
    <name evidence="4" type="ORF">B9Z55_017199</name>
</gene>
<evidence type="ECO:0000256" key="1">
    <source>
        <dbReference type="ARBA" id="ARBA00022617"/>
    </source>
</evidence>
<evidence type="ECO:0000256" key="3">
    <source>
        <dbReference type="ARBA" id="ARBA00023004"/>
    </source>
</evidence>
<evidence type="ECO:0000313" key="5">
    <source>
        <dbReference type="Proteomes" id="UP000230233"/>
    </source>
</evidence>
<organism evidence="4 5">
    <name type="scientific">Caenorhabditis nigoni</name>
    <dbReference type="NCBI Taxonomy" id="1611254"/>
    <lineage>
        <taxon>Eukaryota</taxon>
        <taxon>Metazoa</taxon>
        <taxon>Ecdysozoa</taxon>
        <taxon>Nematoda</taxon>
        <taxon>Chromadorea</taxon>
        <taxon>Rhabditida</taxon>
        <taxon>Rhabditina</taxon>
        <taxon>Rhabditomorpha</taxon>
        <taxon>Rhabditoidea</taxon>
        <taxon>Rhabditidae</taxon>
        <taxon>Peloderinae</taxon>
        <taxon>Caenorhabditis</taxon>
    </lineage>
</organism>
<reference evidence="5" key="1">
    <citation type="submission" date="2017-10" db="EMBL/GenBank/DDBJ databases">
        <title>Rapid genome shrinkage in a self-fertile nematode reveals novel sperm competition proteins.</title>
        <authorList>
            <person name="Yin D."/>
            <person name="Schwarz E.M."/>
            <person name="Thomas C.G."/>
            <person name="Felde R.L."/>
            <person name="Korf I.F."/>
            <person name="Cutter A.D."/>
            <person name="Schartner C.M."/>
            <person name="Ralston E.J."/>
            <person name="Meyer B.J."/>
            <person name="Haag E.S."/>
        </authorList>
    </citation>
    <scope>NUCLEOTIDE SEQUENCE [LARGE SCALE GENOMIC DNA]</scope>
    <source>
        <strain evidence="5">JU1422</strain>
    </source>
</reference>
<dbReference type="GO" id="GO:0046872">
    <property type="term" value="F:metal ion binding"/>
    <property type="evidence" value="ECO:0007669"/>
    <property type="project" value="UniProtKB-KW"/>
</dbReference>
<dbReference type="AlphaFoldDB" id="A0A2G5T8C3"/>
<proteinExistence type="predicted"/>
<comment type="caution">
    <text evidence="4">The sequence shown here is derived from an EMBL/GenBank/DDBJ whole genome shotgun (WGS) entry which is preliminary data.</text>
</comment>
<dbReference type="InterPro" id="IPR012292">
    <property type="entry name" value="Globin/Proto"/>
</dbReference>
<dbReference type="Proteomes" id="UP000230233">
    <property type="component" value="Chromosome V"/>
</dbReference>
<dbReference type="SUPFAM" id="SSF46458">
    <property type="entry name" value="Globin-like"/>
    <property type="match status" value="1"/>
</dbReference>
<keyword evidence="2" id="KW-0479">Metal-binding</keyword>
<dbReference type="EMBL" id="PDUG01000005">
    <property type="protein sequence ID" value="PIC23522.1"/>
    <property type="molecule type" value="Genomic_DNA"/>
</dbReference>
<dbReference type="Gene3D" id="1.10.490.10">
    <property type="entry name" value="Globins"/>
    <property type="match status" value="1"/>
</dbReference>
<evidence type="ECO:0000313" key="4">
    <source>
        <dbReference type="EMBL" id="PIC23522.1"/>
    </source>
</evidence>
<dbReference type="PANTHER" id="PTHR46458">
    <property type="entry name" value="BLR2807 PROTEIN"/>
    <property type="match status" value="1"/>
</dbReference>
<sequence>MIAAIVRLCSRMAVFKKLRKNKDKSLPLPEPEAVKPLDKRVGIESYRDFFTLKNWWKSVDRKRVEASTYMFSKYLNDFPENKDLYPKLKNVKAATVDMNCSDPGFEAVAAQYLKVFDDVITAVEEKPGDVQTACDRLVAVGKMHRQKVTGMNVSMFQNMEEPFILMVKHVLQDRFNEKAEMLYRKFFQFCLKYLLEGFNG</sequence>
<dbReference type="PANTHER" id="PTHR46458:SF5">
    <property type="entry name" value="GLOBIN FAMILY PROFILE DOMAIN-CONTAINING PROTEIN"/>
    <property type="match status" value="1"/>
</dbReference>
<keyword evidence="1" id="KW-0349">Heme</keyword>
<keyword evidence="3" id="KW-0408">Iron</keyword>
<evidence type="ECO:0000256" key="2">
    <source>
        <dbReference type="ARBA" id="ARBA00022723"/>
    </source>
</evidence>
<name>A0A2G5T8C3_9PELO</name>
<dbReference type="InterPro" id="IPR050532">
    <property type="entry name" value="Globin-like_OT"/>
</dbReference>
<protein>
    <submittedName>
        <fullName evidence="4">Uncharacterized protein</fullName>
    </submittedName>
</protein>
<dbReference type="GO" id="GO:0020037">
    <property type="term" value="F:heme binding"/>
    <property type="evidence" value="ECO:0007669"/>
    <property type="project" value="InterPro"/>
</dbReference>